<dbReference type="GO" id="GO:0007309">
    <property type="term" value="P:oocyte axis specification"/>
    <property type="evidence" value="ECO:0007669"/>
    <property type="project" value="TreeGrafter"/>
</dbReference>
<dbReference type="InterPro" id="IPR015943">
    <property type="entry name" value="WD40/YVTN_repeat-like_dom_sf"/>
</dbReference>
<dbReference type="GO" id="GO:0034709">
    <property type="term" value="C:methylosome"/>
    <property type="evidence" value="ECO:0007669"/>
    <property type="project" value="TreeGrafter"/>
</dbReference>
<organism evidence="6 7">
    <name type="scientific">Cervus elaphus hippelaphus</name>
    <name type="common">European red deer</name>
    <dbReference type="NCBI Taxonomy" id="46360"/>
    <lineage>
        <taxon>Eukaryota</taxon>
        <taxon>Metazoa</taxon>
        <taxon>Chordata</taxon>
        <taxon>Craniata</taxon>
        <taxon>Vertebrata</taxon>
        <taxon>Euteleostomi</taxon>
        <taxon>Mammalia</taxon>
        <taxon>Eutheria</taxon>
        <taxon>Laurasiatheria</taxon>
        <taxon>Artiodactyla</taxon>
        <taxon>Ruminantia</taxon>
        <taxon>Pecora</taxon>
        <taxon>Cervidae</taxon>
        <taxon>Cervinae</taxon>
        <taxon>Cervus</taxon>
    </lineage>
</organism>
<protein>
    <submittedName>
        <fullName evidence="6">Uncharacterized protein</fullName>
    </submittedName>
</protein>
<dbReference type="GO" id="GO:0005634">
    <property type="term" value="C:nucleus"/>
    <property type="evidence" value="ECO:0007669"/>
    <property type="project" value="UniProtKB-SubCell"/>
</dbReference>
<evidence type="ECO:0000313" key="6">
    <source>
        <dbReference type="EMBL" id="OWK12623.1"/>
    </source>
</evidence>
<dbReference type="AlphaFoldDB" id="A0A212D330"/>
<dbReference type="PANTHER" id="PTHR46853">
    <property type="entry name" value="METHYLOSOME PROTEIN 50"/>
    <property type="match status" value="1"/>
</dbReference>
<name>A0A212D330_CEREH</name>
<gene>
    <name evidence="6" type="ORF">Celaphus_00014889</name>
</gene>
<keyword evidence="4" id="KW-0597">Phosphoprotein</keyword>
<evidence type="ECO:0000256" key="3">
    <source>
        <dbReference type="ARBA" id="ARBA00022490"/>
    </source>
</evidence>
<dbReference type="Gene3D" id="2.130.10.10">
    <property type="entry name" value="YVTN repeat-like/Quinoprotein amine dehydrogenase"/>
    <property type="match status" value="1"/>
</dbReference>
<dbReference type="PANTHER" id="PTHR46853:SF3">
    <property type="entry name" value="METHYLOSOME PROTEIN WDR77"/>
    <property type="match status" value="1"/>
</dbReference>
<evidence type="ECO:0000256" key="4">
    <source>
        <dbReference type="ARBA" id="ARBA00022553"/>
    </source>
</evidence>
<sequence>MDPCAAPKEDFYSTGVQTEARVADSLDTIRARGMLVASSSGAVELWVLDKNETFIGSKFYKVLGCGTHAVRGNKDFCIKIRDLVQQMVLNPDRVRTVEFYWGYPCPKAASTFLPPWLDIFGREKSLSPVIRSDCFPCGHQECKLCPQHSCTLLGRHWAVGWDHQVSHRILPTEPLLRVSP</sequence>
<comment type="subcellular location">
    <subcellularLocation>
        <location evidence="2">Cytoplasm</location>
    </subcellularLocation>
    <subcellularLocation>
        <location evidence="1">Nucleus</location>
    </subcellularLocation>
</comment>
<keyword evidence="7" id="KW-1185">Reference proteome</keyword>
<evidence type="ECO:0000256" key="2">
    <source>
        <dbReference type="ARBA" id="ARBA00004496"/>
    </source>
</evidence>
<reference evidence="6 7" key="1">
    <citation type="journal article" date="2018" name="Mol. Genet. Genomics">
        <title>The red deer Cervus elaphus genome CerEla1.0: sequencing, annotating, genes, and chromosomes.</title>
        <authorList>
            <person name="Bana N.A."/>
            <person name="Nyiri A."/>
            <person name="Nagy J."/>
            <person name="Frank K."/>
            <person name="Nagy T."/>
            <person name="Steger V."/>
            <person name="Schiller M."/>
            <person name="Lakatos P."/>
            <person name="Sugar L."/>
            <person name="Horn P."/>
            <person name="Barta E."/>
            <person name="Orosz L."/>
        </authorList>
    </citation>
    <scope>NUCLEOTIDE SEQUENCE [LARGE SCALE GENOMIC DNA]</scope>
    <source>
        <strain evidence="6">Hungarian</strain>
    </source>
</reference>
<evidence type="ECO:0000313" key="7">
    <source>
        <dbReference type="Proteomes" id="UP000242450"/>
    </source>
</evidence>
<evidence type="ECO:0000256" key="1">
    <source>
        <dbReference type="ARBA" id="ARBA00004123"/>
    </source>
</evidence>
<comment type="caution">
    <text evidence="6">The sequence shown here is derived from an EMBL/GenBank/DDBJ whole genome shotgun (WGS) entry which is preliminary data.</text>
</comment>
<feature type="non-terminal residue" evidence="6">
    <location>
        <position position="180"/>
    </location>
</feature>
<dbReference type="Proteomes" id="UP000242450">
    <property type="component" value="Chromosome 8"/>
</dbReference>
<keyword evidence="5" id="KW-0539">Nucleus</keyword>
<evidence type="ECO:0000256" key="5">
    <source>
        <dbReference type="ARBA" id="ARBA00023242"/>
    </source>
</evidence>
<dbReference type="EMBL" id="MKHE01000008">
    <property type="protein sequence ID" value="OWK12623.1"/>
    <property type="molecule type" value="Genomic_DNA"/>
</dbReference>
<keyword evidence="3" id="KW-0963">Cytoplasm</keyword>
<accession>A0A212D330</accession>
<proteinExistence type="predicted"/>
<dbReference type="InterPro" id="IPR052139">
    <property type="entry name" value="Methylosome_Comp_WDR77"/>
</dbReference>
<dbReference type="OrthoDB" id="10260946at2759"/>